<dbReference type="AlphaFoldDB" id="D4IM93"/>
<reference evidence="1 2" key="1">
    <citation type="submission" date="2010-03" db="EMBL/GenBank/DDBJ databases">
        <title>The genome sequence of Alistipes shahii WAL 8301.</title>
        <authorList>
            <consortium name="metaHIT consortium -- http://www.metahit.eu/"/>
            <person name="Pajon A."/>
            <person name="Turner K."/>
            <person name="Parkhill J."/>
        </authorList>
    </citation>
    <scope>NUCLEOTIDE SEQUENCE [LARGE SCALE GENOMIC DNA]</scope>
    <source>
        <strain evidence="1 2">WAL 8301</strain>
    </source>
</reference>
<dbReference type="RefSeq" id="WP_015546949.1">
    <property type="nucleotide sequence ID" value="NC_021030.1"/>
</dbReference>
<organism evidence="1 2">
    <name type="scientific">Alistipes shahii WAL 8301</name>
    <dbReference type="NCBI Taxonomy" id="717959"/>
    <lineage>
        <taxon>Bacteria</taxon>
        <taxon>Pseudomonadati</taxon>
        <taxon>Bacteroidota</taxon>
        <taxon>Bacteroidia</taxon>
        <taxon>Bacteroidales</taxon>
        <taxon>Rikenellaceae</taxon>
        <taxon>Alistipes</taxon>
    </lineage>
</organism>
<gene>
    <name evidence="1" type="ORF">AL1_16580</name>
</gene>
<dbReference type="PATRIC" id="fig|717959.3.peg.107"/>
<accession>D4IM93</accession>
<evidence type="ECO:0000313" key="2">
    <source>
        <dbReference type="Proteomes" id="UP000008794"/>
    </source>
</evidence>
<dbReference type="KEGG" id="ash:AL1_16580"/>
<proteinExistence type="predicted"/>
<sequence>MNFGRPARTVVTVEDKETHNPLLGATVSLVSRADTLRGTTVKEDFYRIMAVYRCDRIFRDSVDLEVTYVGYKPFKKRYGNTEFRGRIEVKMEVDEQSIAQVVVVGQQVAMVFRGDTTVYNAGRSKPWPTTVSRSC</sequence>
<dbReference type="STRING" id="717959.AL1_16580"/>
<dbReference type="EMBL" id="FP929032">
    <property type="protein sequence ID" value="CBK64055.1"/>
    <property type="molecule type" value="Genomic_DNA"/>
</dbReference>
<name>D4IM93_9BACT</name>
<keyword evidence="2" id="KW-1185">Reference proteome</keyword>
<dbReference type="HOGENOM" id="CLU_1881379_0_0_10"/>
<evidence type="ECO:0000313" key="1">
    <source>
        <dbReference type="EMBL" id="CBK64055.1"/>
    </source>
</evidence>
<protein>
    <submittedName>
        <fullName evidence="1">Uncharacterized protein</fullName>
    </submittedName>
</protein>
<dbReference type="Proteomes" id="UP000008794">
    <property type="component" value="Chromosome"/>
</dbReference>
<reference evidence="1 2" key="2">
    <citation type="submission" date="2010-03" db="EMBL/GenBank/DDBJ databases">
        <authorList>
            <person name="Pajon A."/>
        </authorList>
    </citation>
    <scope>NUCLEOTIDE SEQUENCE [LARGE SCALE GENOMIC DNA]</scope>
    <source>
        <strain evidence="1 2">WAL 8301</strain>
    </source>
</reference>